<dbReference type="EMBL" id="JAGMWT010000021">
    <property type="protein sequence ID" value="KAH7112509.1"/>
    <property type="molecule type" value="Genomic_DNA"/>
</dbReference>
<comment type="caution">
    <text evidence="9">The sequence shown here is derived from an EMBL/GenBank/DDBJ whole genome shotgun (WGS) entry which is preliminary data.</text>
</comment>
<comment type="similarity">
    <text evidence="4">Belongs to the putative lipase ROG1 family.</text>
</comment>
<dbReference type="Gene3D" id="3.40.50.1820">
    <property type="entry name" value="alpha/beta hydrolase"/>
    <property type="match status" value="1"/>
</dbReference>
<evidence type="ECO:0000256" key="6">
    <source>
        <dbReference type="ARBA" id="ARBA00023128"/>
    </source>
</evidence>
<sequence>MDSQVGITNLTPGVTEAVVDIVFVHGLQGNGVTTWTHPEYDVFWPRDLLAKDIKHARILTWFYDSTVLKFWADTTANDIDANATSLCSDLASLRANSESEDRPIIFVAHSLGGLVCANALVLGSGHAEADVKKIASHTRGMIFLGTPHEGSDLAKWAALGLSFLRLEHGGKATRDLDVLQKESGKLRSLSTAFGMLLRSRGESKETEDKIEIVCFYEEFKTRVAKFDMGIVVPQASASLSGYEAVGIPENHRNMVRFKSKDDVGYIRISGYLKKWVKRFSTPQPVSRGNRKREMFTSEL</sequence>
<keyword evidence="6" id="KW-0496">Mitochondrion</keyword>
<evidence type="ECO:0000313" key="9">
    <source>
        <dbReference type="EMBL" id="KAH7112509.1"/>
    </source>
</evidence>
<dbReference type="GO" id="GO:0016020">
    <property type="term" value="C:membrane"/>
    <property type="evidence" value="ECO:0007669"/>
    <property type="project" value="UniProtKB-SubCell"/>
</dbReference>
<dbReference type="Pfam" id="PF05057">
    <property type="entry name" value="DUF676"/>
    <property type="match status" value="1"/>
</dbReference>
<evidence type="ECO:0000256" key="1">
    <source>
        <dbReference type="ARBA" id="ARBA00004173"/>
    </source>
</evidence>
<dbReference type="SUPFAM" id="SSF53474">
    <property type="entry name" value="alpha/beta-Hydrolases"/>
    <property type="match status" value="1"/>
</dbReference>
<evidence type="ECO:0000256" key="5">
    <source>
        <dbReference type="ARBA" id="ARBA00022824"/>
    </source>
</evidence>
<comment type="subcellular location">
    <subcellularLocation>
        <location evidence="2">Endoplasmic reticulum</location>
    </subcellularLocation>
    <subcellularLocation>
        <location evidence="3">Membrane</location>
    </subcellularLocation>
    <subcellularLocation>
        <location evidence="1">Mitochondrion</location>
    </subcellularLocation>
</comment>
<dbReference type="InterPro" id="IPR029058">
    <property type="entry name" value="AB_hydrolase_fold"/>
</dbReference>
<dbReference type="PANTHER" id="PTHR48182">
    <property type="entry name" value="PROTEIN SERAC1"/>
    <property type="match status" value="1"/>
</dbReference>
<reference evidence="9" key="1">
    <citation type="journal article" date="2021" name="Nat. Commun.">
        <title>Genetic determinants of endophytism in the Arabidopsis root mycobiome.</title>
        <authorList>
            <person name="Mesny F."/>
            <person name="Miyauchi S."/>
            <person name="Thiergart T."/>
            <person name="Pickel B."/>
            <person name="Atanasova L."/>
            <person name="Karlsson M."/>
            <person name="Huettel B."/>
            <person name="Barry K.W."/>
            <person name="Haridas S."/>
            <person name="Chen C."/>
            <person name="Bauer D."/>
            <person name="Andreopoulos W."/>
            <person name="Pangilinan J."/>
            <person name="LaButti K."/>
            <person name="Riley R."/>
            <person name="Lipzen A."/>
            <person name="Clum A."/>
            <person name="Drula E."/>
            <person name="Henrissat B."/>
            <person name="Kohler A."/>
            <person name="Grigoriev I.V."/>
            <person name="Martin F.M."/>
            <person name="Hacquard S."/>
        </authorList>
    </citation>
    <scope>NUCLEOTIDE SEQUENCE</scope>
    <source>
        <strain evidence="9">MPI-CAGE-CH-0243</strain>
    </source>
</reference>
<feature type="domain" description="DUF676" evidence="8">
    <location>
        <begin position="21"/>
        <end position="164"/>
    </location>
</feature>
<keyword evidence="5" id="KW-0256">Endoplasmic reticulum</keyword>
<dbReference type="GO" id="GO:0005739">
    <property type="term" value="C:mitochondrion"/>
    <property type="evidence" value="ECO:0007669"/>
    <property type="project" value="UniProtKB-SubCell"/>
</dbReference>
<dbReference type="InterPro" id="IPR007751">
    <property type="entry name" value="DUF676_lipase-like"/>
</dbReference>
<evidence type="ECO:0000256" key="7">
    <source>
        <dbReference type="ARBA" id="ARBA00023136"/>
    </source>
</evidence>
<accession>A0A9P9D4M3</accession>
<proteinExistence type="inferred from homology"/>
<evidence type="ECO:0000256" key="4">
    <source>
        <dbReference type="ARBA" id="ARBA00007920"/>
    </source>
</evidence>
<dbReference type="AlphaFoldDB" id="A0A9P9D4M3"/>
<protein>
    <submittedName>
        <fullName evidence="9">Alpha/Beta hydrolase protein</fullName>
    </submittedName>
</protein>
<keyword evidence="9" id="KW-0378">Hydrolase</keyword>
<keyword evidence="10" id="KW-1185">Reference proteome</keyword>
<dbReference type="InterPro" id="IPR052374">
    <property type="entry name" value="SERAC1"/>
</dbReference>
<dbReference type="PANTHER" id="PTHR48182:SF2">
    <property type="entry name" value="PROTEIN SERAC1"/>
    <property type="match status" value="1"/>
</dbReference>
<dbReference type="Proteomes" id="UP000700596">
    <property type="component" value="Unassembled WGS sequence"/>
</dbReference>
<gene>
    <name evidence="9" type="ORF">B0J11DRAFT_186045</name>
</gene>
<dbReference type="GO" id="GO:0016787">
    <property type="term" value="F:hydrolase activity"/>
    <property type="evidence" value="ECO:0007669"/>
    <property type="project" value="UniProtKB-KW"/>
</dbReference>
<evidence type="ECO:0000256" key="3">
    <source>
        <dbReference type="ARBA" id="ARBA00004370"/>
    </source>
</evidence>
<name>A0A9P9D4M3_9PLEO</name>
<keyword evidence="7" id="KW-0472">Membrane</keyword>
<evidence type="ECO:0000259" key="8">
    <source>
        <dbReference type="Pfam" id="PF05057"/>
    </source>
</evidence>
<dbReference type="GO" id="GO:0005783">
    <property type="term" value="C:endoplasmic reticulum"/>
    <property type="evidence" value="ECO:0007669"/>
    <property type="project" value="UniProtKB-SubCell"/>
</dbReference>
<dbReference type="OrthoDB" id="427518at2759"/>
<organism evidence="9 10">
    <name type="scientific">Dendryphion nanum</name>
    <dbReference type="NCBI Taxonomy" id="256645"/>
    <lineage>
        <taxon>Eukaryota</taxon>
        <taxon>Fungi</taxon>
        <taxon>Dikarya</taxon>
        <taxon>Ascomycota</taxon>
        <taxon>Pezizomycotina</taxon>
        <taxon>Dothideomycetes</taxon>
        <taxon>Pleosporomycetidae</taxon>
        <taxon>Pleosporales</taxon>
        <taxon>Torulaceae</taxon>
        <taxon>Dendryphion</taxon>
    </lineage>
</organism>
<evidence type="ECO:0000313" key="10">
    <source>
        <dbReference type="Proteomes" id="UP000700596"/>
    </source>
</evidence>
<evidence type="ECO:0000256" key="2">
    <source>
        <dbReference type="ARBA" id="ARBA00004240"/>
    </source>
</evidence>